<gene>
    <name evidence="2" type="ORF">LCGC14_0957360</name>
</gene>
<sequence>MSTLRKKRQYKIGLLIGVVLSIISVFFLYVFNYFLLFDAFINYEGAFEILLVISIRILLLSIITIYLFTKWFKQEAQYLSDIPFLLGLFFLILIFGKVVDLFWDLTFFTFNTNLVLFIVKIRYFIIIFEVAPLIYLGFEVIFFRLEDKYTKLKDKRFMNLFRAKLIVLIVGIESTAITFIPNMTILGMVLPIILIPSLAGIVYIFFLAYRLKRLRVIKPKILTIGFLLYMISNIFRPVMQNILGETATYIIVVEFVDVCIFIVIFLGLYKKT</sequence>
<feature type="transmembrane region" description="Helical" evidence="1">
    <location>
        <begin position="249"/>
        <end position="269"/>
    </location>
</feature>
<feature type="transmembrane region" description="Helical" evidence="1">
    <location>
        <begin position="84"/>
        <end position="103"/>
    </location>
</feature>
<comment type="caution">
    <text evidence="2">The sequence shown here is derived from an EMBL/GenBank/DDBJ whole genome shotgun (WGS) entry which is preliminary data.</text>
</comment>
<feature type="transmembrane region" description="Helical" evidence="1">
    <location>
        <begin position="221"/>
        <end position="243"/>
    </location>
</feature>
<feature type="transmembrane region" description="Helical" evidence="1">
    <location>
        <begin position="123"/>
        <end position="145"/>
    </location>
</feature>
<dbReference type="EMBL" id="LAZR01003443">
    <property type="protein sequence ID" value="KKN18274.1"/>
    <property type="molecule type" value="Genomic_DNA"/>
</dbReference>
<proteinExistence type="predicted"/>
<keyword evidence="1" id="KW-0472">Membrane</keyword>
<protein>
    <submittedName>
        <fullName evidence="2">Uncharacterized protein</fullName>
    </submittedName>
</protein>
<evidence type="ECO:0000256" key="1">
    <source>
        <dbReference type="SAM" id="Phobius"/>
    </source>
</evidence>
<feature type="transmembrane region" description="Helical" evidence="1">
    <location>
        <begin position="12"/>
        <end position="37"/>
    </location>
</feature>
<dbReference type="AlphaFoldDB" id="A0A0F9NK64"/>
<feature type="transmembrane region" description="Helical" evidence="1">
    <location>
        <begin position="49"/>
        <end position="72"/>
    </location>
</feature>
<name>A0A0F9NK64_9ZZZZ</name>
<organism evidence="2">
    <name type="scientific">marine sediment metagenome</name>
    <dbReference type="NCBI Taxonomy" id="412755"/>
    <lineage>
        <taxon>unclassified sequences</taxon>
        <taxon>metagenomes</taxon>
        <taxon>ecological metagenomes</taxon>
    </lineage>
</organism>
<keyword evidence="1" id="KW-0812">Transmembrane</keyword>
<reference evidence="2" key="1">
    <citation type="journal article" date="2015" name="Nature">
        <title>Complex archaea that bridge the gap between prokaryotes and eukaryotes.</title>
        <authorList>
            <person name="Spang A."/>
            <person name="Saw J.H."/>
            <person name="Jorgensen S.L."/>
            <person name="Zaremba-Niedzwiedzka K."/>
            <person name="Martijn J."/>
            <person name="Lind A.E."/>
            <person name="van Eijk R."/>
            <person name="Schleper C."/>
            <person name="Guy L."/>
            <person name="Ettema T.J."/>
        </authorList>
    </citation>
    <scope>NUCLEOTIDE SEQUENCE</scope>
</reference>
<keyword evidence="1" id="KW-1133">Transmembrane helix</keyword>
<evidence type="ECO:0000313" key="2">
    <source>
        <dbReference type="EMBL" id="KKN18274.1"/>
    </source>
</evidence>
<feature type="transmembrane region" description="Helical" evidence="1">
    <location>
        <begin position="189"/>
        <end position="209"/>
    </location>
</feature>
<feature type="transmembrane region" description="Helical" evidence="1">
    <location>
        <begin position="165"/>
        <end position="183"/>
    </location>
</feature>
<accession>A0A0F9NK64</accession>